<evidence type="ECO:0000259" key="7">
    <source>
        <dbReference type="Pfam" id="PF01266"/>
    </source>
</evidence>
<dbReference type="SUPFAM" id="SSF51905">
    <property type="entry name" value="FAD/NAD(P)-binding domain"/>
    <property type="match status" value="1"/>
</dbReference>
<dbReference type="PANTHER" id="PTHR11985:SF35">
    <property type="entry name" value="ANAEROBIC GLYCEROL-3-PHOSPHATE DEHYDROGENASE SUBUNIT A"/>
    <property type="match status" value="1"/>
</dbReference>
<dbReference type="GO" id="GO:0006071">
    <property type="term" value="P:glycerol metabolic process"/>
    <property type="evidence" value="ECO:0007669"/>
    <property type="project" value="UniProtKB-KW"/>
</dbReference>
<accession>A8ZWT8</accession>
<evidence type="ECO:0000256" key="5">
    <source>
        <dbReference type="ARBA" id="ARBA00022827"/>
    </source>
</evidence>
<keyword evidence="5" id="KW-0274">FAD</keyword>
<dbReference type="GO" id="GO:0046168">
    <property type="term" value="P:glycerol-3-phosphate catabolic process"/>
    <property type="evidence" value="ECO:0007669"/>
    <property type="project" value="TreeGrafter"/>
</dbReference>
<evidence type="ECO:0000256" key="2">
    <source>
        <dbReference type="ARBA" id="ARBA00007330"/>
    </source>
</evidence>
<feature type="domain" description="FAD dependent oxidoreductase" evidence="7">
    <location>
        <begin position="16"/>
        <end position="363"/>
    </location>
</feature>
<feature type="domain" description="Alpha-glycerophosphate oxidase C-terminal" evidence="8">
    <location>
        <begin position="405"/>
        <end position="502"/>
    </location>
</feature>
<dbReference type="AlphaFoldDB" id="A8ZWT8"/>
<dbReference type="Gene3D" id="1.10.8.870">
    <property type="entry name" value="Alpha-glycerophosphate oxidase, cap domain"/>
    <property type="match status" value="1"/>
</dbReference>
<dbReference type="InterPro" id="IPR031656">
    <property type="entry name" value="DAO_C"/>
</dbReference>
<evidence type="ECO:0000256" key="3">
    <source>
        <dbReference type="ARBA" id="ARBA00022630"/>
    </source>
</evidence>
<dbReference type="eggNOG" id="COG0578">
    <property type="taxonomic scope" value="Bacteria"/>
</dbReference>
<dbReference type="STRING" id="96561.Dole_2616"/>
<organism evidence="9 10">
    <name type="scientific">Desulfosudis oleivorans (strain DSM 6200 / JCM 39069 / Hxd3)</name>
    <name type="common">Desulfococcus oleovorans</name>
    <dbReference type="NCBI Taxonomy" id="96561"/>
    <lineage>
        <taxon>Bacteria</taxon>
        <taxon>Pseudomonadati</taxon>
        <taxon>Thermodesulfobacteriota</taxon>
        <taxon>Desulfobacteria</taxon>
        <taxon>Desulfobacterales</taxon>
        <taxon>Desulfosudaceae</taxon>
        <taxon>Desulfosudis</taxon>
    </lineage>
</organism>
<reference evidence="9 10" key="1">
    <citation type="submission" date="2007-10" db="EMBL/GenBank/DDBJ databases">
        <title>Complete sequence of Desulfococcus oleovorans Hxd3.</title>
        <authorList>
            <consortium name="US DOE Joint Genome Institute"/>
            <person name="Copeland A."/>
            <person name="Lucas S."/>
            <person name="Lapidus A."/>
            <person name="Barry K."/>
            <person name="Glavina del Rio T."/>
            <person name="Dalin E."/>
            <person name="Tice H."/>
            <person name="Pitluck S."/>
            <person name="Kiss H."/>
            <person name="Brettin T."/>
            <person name="Bruce D."/>
            <person name="Detter J.C."/>
            <person name="Han C."/>
            <person name="Schmutz J."/>
            <person name="Larimer F."/>
            <person name="Land M."/>
            <person name="Hauser L."/>
            <person name="Kyrpides N."/>
            <person name="Kim E."/>
            <person name="Wawrik B."/>
            <person name="Richardson P."/>
        </authorList>
    </citation>
    <scope>NUCLEOTIDE SEQUENCE [LARGE SCALE GENOMIC DNA]</scope>
    <source>
        <strain evidence="10">DSM 6200 / JCM 39069 / Hxd3</strain>
    </source>
</reference>
<dbReference type="Gene3D" id="3.30.9.10">
    <property type="entry name" value="D-Amino Acid Oxidase, subunit A, domain 2"/>
    <property type="match status" value="1"/>
</dbReference>
<dbReference type="GO" id="GO:0004368">
    <property type="term" value="F:glycerol-3-phosphate dehydrogenase (quinone) activity"/>
    <property type="evidence" value="ECO:0007669"/>
    <property type="project" value="InterPro"/>
</dbReference>
<dbReference type="PRINTS" id="PR01001">
    <property type="entry name" value="FADG3PDH"/>
</dbReference>
<dbReference type="Gene3D" id="3.50.50.60">
    <property type="entry name" value="FAD/NAD(P)-binding domain"/>
    <property type="match status" value="1"/>
</dbReference>
<evidence type="ECO:0000256" key="6">
    <source>
        <dbReference type="ARBA" id="ARBA00023002"/>
    </source>
</evidence>
<comment type="cofactor">
    <cofactor evidence="1">
        <name>FAD</name>
        <dbReference type="ChEBI" id="CHEBI:57692"/>
    </cofactor>
</comment>
<dbReference type="Proteomes" id="UP000008561">
    <property type="component" value="Chromosome"/>
</dbReference>
<dbReference type="InterPro" id="IPR006076">
    <property type="entry name" value="FAD-dep_OxRdtase"/>
</dbReference>
<keyword evidence="10" id="KW-1185">Reference proteome</keyword>
<dbReference type="EMBL" id="CP000859">
    <property type="protein sequence ID" value="ABW68419.1"/>
    <property type="molecule type" value="Genomic_DNA"/>
</dbReference>
<evidence type="ECO:0000313" key="10">
    <source>
        <dbReference type="Proteomes" id="UP000008561"/>
    </source>
</evidence>
<keyword evidence="3" id="KW-0285">Flavoprotein</keyword>
<evidence type="ECO:0000313" key="9">
    <source>
        <dbReference type="EMBL" id="ABW68419.1"/>
    </source>
</evidence>
<evidence type="ECO:0000256" key="1">
    <source>
        <dbReference type="ARBA" id="ARBA00001974"/>
    </source>
</evidence>
<dbReference type="PANTHER" id="PTHR11985">
    <property type="entry name" value="GLYCEROL-3-PHOSPHATE DEHYDROGENASE"/>
    <property type="match status" value="1"/>
</dbReference>
<gene>
    <name evidence="9" type="ordered locus">Dole_2616</name>
</gene>
<sequence>MSNTPATVDSVARSWDLVVIGGGITGAAVFREAVRMGLRTLLLEQNDFAWGTSSRSSKMVHGGLRYLKEGKVLLTRASVKERQRLLAEVPGLVDPLGFMMPVYSDGGPSRLVMGLGLSVYSLMALEKQYISYSAGQMADLVPGLRTQNLTGGFYFKDAQVDDARLVLRLIQEGVANGGTALNYTKVQAVGRDSRGRVAAITAQDTETGATAGFDTKVVINATGAWAEKLGRVPESGVHIRPLRGSHLIFPASVFPLDRVVSFMHPADKRPVFIFPWEGTAFLGTTDVDHDHDLNTEPVLTKAEADYLMEGLDFILPGLKISVSSCIASMAGVRPVLSHGRAAASAESREHAVWDEKGLVTVTGGKLTTFRLLANDALKAARDYLPAKNLPSKSEPVFDAPKNRSSKMAPLNKTVQTRLYGRYGNQANTLVETCGPDLLAPVFSTETLWAEIDFAARHGQVRHLSDLLLRRVRVGILLADGGAACFERLEPICKSALGWNQEQWESEKAAYVKLWREAYAPPSVLFAK</sequence>
<dbReference type="HOGENOM" id="CLU_015740_5_1_7"/>
<dbReference type="InterPro" id="IPR036188">
    <property type="entry name" value="FAD/NAD-bd_sf"/>
</dbReference>
<proteinExistence type="inferred from homology"/>
<dbReference type="SUPFAM" id="SSF54373">
    <property type="entry name" value="FAD-linked reductases, C-terminal domain"/>
    <property type="match status" value="1"/>
</dbReference>
<dbReference type="Pfam" id="PF01266">
    <property type="entry name" value="DAO"/>
    <property type="match status" value="1"/>
</dbReference>
<comment type="similarity">
    <text evidence="2">Belongs to the FAD-dependent glycerol-3-phosphate dehydrogenase family.</text>
</comment>
<dbReference type="KEGG" id="dol:Dole_2616"/>
<dbReference type="InterPro" id="IPR038299">
    <property type="entry name" value="DAO_C_sf"/>
</dbReference>
<evidence type="ECO:0000259" key="8">
    <source>
        <dbReference type="Pfam" id="PF16901"/>
    </source>
</evidence>
<keyword evidence="4" id="KW-0319">Glycerol metabolism</keyword>
<dbReference type="InterPro" id="IPR000447">
    <property type="entry name" value="G3P_DH_FAD-dep"/>
</dbReference>
<evidence type="ECO:0000256" key="4">
    <source>
        <dbReference type="ARBA" id="ARBA00022798"/>
    </source>
</evidence>
<name>A8ZWT8_DESOH</name>
<protein>
    <submittedName>
        <fullName evidence="9">FAD dependent oxidoreductase</fullName>
    </submittedName>
</protein>
<keyword evidence="6" id="KW-0560">Oxidoreductase</keyword>
<dbReference type="Pfam" id="PF16901">
    <property type="entry name" value="DAO_C"/>
    <property type="match status" value="1"/>
</dbReference>